<keyword evidence="3" id="KW-0378">Hydrolase</keyword>
<evidence type="ECO:0000256" key="6">
    <source>
        <dbReference type="ARBA" id="ARBA00023316"/>
    </source>
</evidence>
<dbReference type="GO" id="GO:0006508">
    <property type="term" value="P:proteolysis"/>
    <property type="evidence" value="ECO:0007669"/>
    <property type="project" value="InterPro"/>
</dbReference>
<name>A0A845MD20_9PROT</name>
<keyword evidence="6" id="KW-0961">Cell wall biogenesis/degradation</keyword>
<dbReference type="Pfam" id="PF05036">
    <property type="entry name" value="SPOR"/>
    <property type="match status" value="1"/>
</dbReference>
<evidence type="ECO:0000313" key="14">
    <source>
        <dbReference type="Proteomes" id="UP000445696"/>
    </source>
</evidence>
<dbReference type="GO" id="GO:0071555">
    <property type="term" value="P:cell wall organization"/>
    <property type="evidence" value="ECO:0007669"/>
    <property type="project" value="UniProtKB-KW"/>
</dbReference>
<proteinExistence type="inferred from homology"/>
<dbReference type="OrthoDB" id="9795979at2"/>
<dbReference type="PRINTS" id="PR00725">
    <property type="entry name" value="DADACBPTASE1"/>
</dbReference>
<keyword evidence="13" id="KW-0121">Carboxypeptidase</keyword>
<dbReference type="InterPro" id="IPR012338">
    <property type="entry name" value="Beta-lactam/transpept-like"/>
</dbReference>
<dbReference type="Pfam" id="PF00768">
    <property type="entry name" value="Peptidase_S11"/>
    <property type="match status" value="1"/>
</dbReference>
<dbReference type="GO" id="GO:0009002">
    <property type="term" value="F:serine-type D-Ala-D-Ala carboxypeptidase activity"/>
    <property type="evidence" value="ECO:0007669"/>
    <property type="project" value="InterPro"/>
</dbReference>
<evidence type="ECO:0000259" key="11">
    <source>
        <dbReference type="Pfam" id="PF00768"/>
    </source>
</evidence>
<keyword evidence="4" id="KW-0133">Cell shape</keyword>
<keyword evidence="5" id="KW-0573">Peptidoglycan synthesis</keyword>
<dbReference type="InterPro" id="IPR036680">
    <property type="entry name" value="SPOR-like_sf"/>
</dbReference>
<evidence type="ECO:0000256" key="3">
    <source>
        <dbReference type="ARBA" id="ARBA00022801"/>
    </source>
</evidence>
<dbReference type="Gene3D" id="3.40.710.10">
    <property type="entry name" value="DD-peptidase/beta-lactamase superfamily"/>
    <property type="match status" value="1"/>
</dbReference>
<feature type="active site" description="Acyl-ester intermediate" evidence="7">
    <location>
        <position position="55"/>
    </location>
</feature>
<dbReference type="PANTHER" id="PTHR21581:SF6">
    <property type="entry name" value="TRAFFICKING PROTEIN PARTICLE COMPLEX SUBUNIT 12"/>
    <property type="match status" value="1"/>
</dbReference>
<dbReference type="InterPro" id="IPR007730">
    <property type="entry name" value="SPOR-like_dom"/>
</dbReference>
<keyword evidence="14" id="KW-1185">Reference proteome</keyword>
<reference evidence="13 14" key="1">
    <citation type="journal article" date="2014" name="Int. J. Syst. Evol. Microbiol.">
        <title>Sneathiella chungangensis sp. nov., isolated from a marine sand, and emended description of the genus Sneathiella.</title>
        <authorList>
            <person name="Siamphan C."/>
            <person name="Kim H."/>
            <person name="Lee J.S."/>
            <person name="Kim W."/>
        </authorList>
    </citation>
    <scope>NUCLEOTIDE SEQUENCE [LARGE SCALE GENOMIC DNA]</scope>
    <source>
        <strain evidence="13 14">KCTC 32476</strain>
    </source>
</reference>
<dbReference type="SUPFAM" id="SSF56601">
    <property type="entry name" value="beta-lactamase/transpeptidase-like"/>
    <property type="match status" value="1"/>
</dbReference>
<gene>
    <name evidence="13" type="ORF">GQF03_04555</name>
</gene>
<evidence type="ECO:0000313" key="13">
    <source>
        <dbReference type="EMBL" id="MZR21592.1"/>
    </source>
</evidence>
<evidence type="ECO:0000256" key="9">
    <source>
        <dbReference type="RuleBase" id="RU004016"/>
    </source>
</evidence>
<protein>
    <submittedName>
        <fullName evidence="13">D-alanyl-D-alanine carboxypeptidase</fullName>
    </submittedName>
</protein>
<feature type="binding site" evidence="8">
    <location>
        <position position="217"/>
    </location>
    <ligand>
        <name>substrate</name>
    </ligand>
</feature>
<feature type="active site" evidence="7">
    <location>
        <position position="115"/>
    </location>
</feature>
<dbReference type="GO" id="GO:0042834">
    <property type="term" value="F:peptidoglycan binding"/>
    <property type="evidence" value="ECO:0007669"/>
    <property type="project" value="InterPro"/>
</dbReference>
<comment type="similarity">
    <text evidence="1 9">Belongs to the peptidase S11 family.</text>
</comment>
<dbReference type="PANTHER" id="PTHR21581">
    <property type="entry name" value="D-ALANYL-D-ALANINE CARBOXYPEPTIDASE"/>
    <property type="match status" value="1"/>
</dbReference>
<dbReference type="GO" id="GO:0009252">
    <property type="term" value="P:peptidoglycan biosynthetic process"/>
    <property type="evidence" value="ECO:0007669"/>
    <property type="project" value="UniProtKB-KW"/>
</dbReference>
<feature type="chain" id="PRO_5032421330" evidence="10">
    <location>
        <begin position="21"/>
        <end position="442"/>
    </location>
</feature>
<keyword evidence="13" id="KW-0645">Protease</keyword>
<dbReference type="AlphaFoldDB" id="A0A845MD20"/>
<evidence type="ECO:0000256" key="4">
    <source>
        <dbReference type="ARBA" id="ARBA00022960"/>
    </source>
</evidence>
<accession>A0A845MD20</accession>
<feature type="active site" description="Proton acceptor" evidence="7">
    <location>
        <position position="58"/>
    </location>
</feature>
<evidence type="ECO:0000256" key="8">
    <source>
        <dbReference type="PIRSR" id="PIRSR618044-2"/>
    </source>
</evidence>
<evidence type="ECO:0000256" key="2">
    <source>
        <dbReference type="ARBA" id="ARBA00022729"/>
    </source>
</evidence>
<feature type="domain" description="SPOR" evidence="12">
    <location>
        <begin position="349"/>
        <end position="426"/>
    </location>
</feature>
<evidence type="ECO:0000256" key="10">
    <source>
        <dbReference type="SAM" id="SignalP"/>
    </source>
</evidence>
<organism evidence="13 14">
    <name type="scientific">Sneathiella chungangensis</name>
    <dbReference type="NCBI Taxonomy" id="1418234"/>
    <lineage>
        <taxon>Bacteria</taxon>
        <taxon>Pseudomonadati</taxon>
        <taxon>Pseudomonadota</taxon>
        <taxon>Alphaproteobacteria</taxon>
        <taxon>Sneathiellales</taxon>
        <taxon>Sneathiellaceae</taxon>
        <taxon>Sneathiella</taxon>
    </lineage>
</organism>
<evidence type="ECO:0000256" key="5">
    <source>
        <dbReference type="ARBA" id="ARBA00022984"/>
    </source>
</evidence>
<comment type="caution">
    <text evidence="13">The sequence shown here is derived from an EMBL/GenBank/DDBJ whole genome shotgun (WGS) entry which is preliminary data.</text>
</comment>
<dbReference type="EMBL" id="WTVA01000001">
    <property type="protein sequence ID" value="MZR21592.1"/>
    <property type="molecule type" value="Genomic_DNA"/>
</dbReference>
<dbReference type="GO" id="GO:0008360">
    <property type="term" value="P:regulation of cell shape"/>
    <property type="evidence" value="ECO:0007669"/>
    <property type="project" value="UniProtKB-KW"/>
</dbReference>
<feature type="domain" description="Peptidase S11 D-alanyl-D-alanine carboxypeptidase A N-terminal" evidence="11">
    <location>
        <begin position="24"/>
        <end position="247"/>
    </location>
</feature>
<dbReference type="InterPro" id="IPR018044">
    <property type="entry name" value="Peptidase_S11"/>
</dbReference>
<dbReference type="Proteomes" id="UP000445696">
    <property type="component" value="Unassembled WGS sequence"/>
</dbReference>
<dbReference type="Gene3D" id="3.30.70.1070">
    <property type="entry name" value="Sporulation related repeat"/>
    <property type="match status" value="1"/>
</dbReference>
<sequence length="442" mass="48350">MGAVRTICGLLFFMVLTIVAAPDTAQARYAAIVMDSRTGEVLYARNADDRLYPASLTKIMTLYMTFDALKRGKLRLDQRLPVSARAAGQAPTKLGLKKGETITVQDAIFGLITKSANDAATVLAESMAPTEAAFARDMTERARRLGMSRTSFRNASGLPNRRQKSTARDMAILGAALIHDFPQYYDYLSLEEFDYKGKAYKNHNNLLKKYDGVDGIKTGYIRASGFNLVASAKRGSNRLVGVVFGGRTAKSRDIHMATLLDKGFDQIEKIHPSTVPLPFDKPMQIALGQPHMKTDPAPVDEIEVASADTIPLPVQKQSAGSFSHIRNVSALATASAKPAAFQMERVEKSEWAIQIGAYSLITTARDQIHKAAAQANGILDGRRVNIEKAISDGKPFYRAQVLGFDEAEARQACSNLAERRFSCFVVAPDLHLPNYIAQKSNS</sequence>
<evidence type="ECO:0000256" key="7">
    <source>
        <dbReference type="PIRSR" id="PIRSR618044-1"/>
    </source>
</evidence>
<keyword evidence="2 10" id="KW-0732">Signal</keyword>
<dbReference type="InterPro" id="IPR001967">
    <property type="entry name" value="Peptidase_S11_N"/>
</dbReference>
<feature type="signal peptide" evidence="10">
    <location>
        <begin position="1"/>
        <end position="20"/>
    </location>
</feature>
<evidence type="ECO:0000256" key="1">
    <source>
        <dbReference type="ARBA" id="ARBA00007164"/>
    </source>
</evidence>
<evidence type="ECO:0000259" key="12">
    <source>
        <dbReference type="Pfam" id="PF05036"/>
    </source>
</evidence>